<dbReference type="GeneID" id="111083196"/>
<sequence length="167" mass="19201">MEGTSKKKKKNMSKQVVKKKFPGVDELKIYDHLLFVDLNQFRSFFKLLTRPFPVSSFIFLFCGDRNYRFLPPTNKIWKKLLEEERIFYHPKFGTTSGDANIAIKPVVENLDSQLPQTIPFTILTSVPSLKELPSVAVDSGTNRKITVISQHQDVHTKVNMVMLGEEI</sequence>
<dbReference type="Pfam" id="PF18479">
    <property type="entry name" value="PIN_11"/>
    <property type="match status" value="1"/>
</dbReference>
<protein>
    <submittedName>
        <fullName evidence="3 4">E3 SUMO-protein ligase ZNF451-like</fullName>
    </submittedName>
</protein>
<dbReference type="RefSeq" id="XP_022235223.1">
    <property type="nucleotide sequence ID" value="XM_022379515.1"/>
</dbReference>
<dbReference type="RefSeq" id="XP_022235245.1">
    <property type="nucleotide sequence ID" value="XM_022379537.1"/>
</dbReference>
<dbReference type="RefSeq" id="XP_022235242.1">
    <property type="nucleotide sequence ID" value="XM_022379534.1"/>
</dbReference>
<gene>
    <name evidence="3 4 5 6 7 8" type="primary">LOC111083196</name>
</gene>
<dbReference type="InterPro" id="IPR041192">
    <property type="entry name" value="PIN_11"/>
</dbReference>
<keyword evidence="2" id="KW-1185">Reference proteome</keyword>
<reference evidence="3 4" key="1">
    <citation type="submission" date="2025-05" db="UniProtKB">
        <authorList>
            <consortium name="RefSeq"/>
        </authorList>
    </citation>
    <scope>IDENTIFICATION</scope>
    <source>
        <tissue evidence="3 4">Muscle</tissue>
    </source>
</reference>
<evidence type="ECO:0000313" key="5">
    <source>
        <dbReference type="RefSeq" id="XP_022235234.1"/>
    </source>
</evidence>
<evidence type="ECO:0000313" key="8">
    <source>
        <dbReference type="RefSeq" id="XP_022235245.1"/>
    </source>
</evidence>
<evidence type="ECO:0000313" key="3">
    <source>
        <dbReference type="RefSeq" id="XP_022235223.1"/>
    </source>
</evidence>
<evidence type="ECO:0000313" key="7">
    <source>
        <dbReference type="RefSeq" id="XP_022235242.1"/>
    </source>
</evidence>
<feature type="domain" description="ZNF451 PIN-like" evidence="1">
    <location>
        <begin position="31"/>
        <end position="134"/>
    </location>
</feature>
<evidence type="ECO:0000313" key="6">
    <source>
        <dbReference type="RefSeq" id="XP_022235236.1"/>
    </source>
</evidence>
<dbReference type="RefSeq" id="XP_022235227.1">
    <property type="nucleotide sequence ID" value="XM_022379519.1"/>
</dbReference>
<name>A0ABM1RV31_LIMPO</name>
<dbReference type="Proteomes" id="UP000694941">
    <property type="component" value="Unplaced"/>
</dbReference>
<dbReference type="RefSeq" id="XP_022235236.1">
    <property type="nucleotide sequence ID" value="XM_022379528.1"/>
</dbReference>
<organism evidence="2 6">
    <name type="scientific">Limulus polyphemus</name>
    <name type="common">Atlantic horseshoe crab</name>
    <dbReference type="NCBI Taxonomy" id="6850"/>
    <lineage>
        <taxon>Eukaryota</taxon>
        <taxon>Metazoa</taxon>
        <taxon>Ecdysozoa</taxon>
        <taxon>Arthropoda</taxon>
        <taxon>Chelicerata</taxon>
        <taxon>Merostomata</taxon>
        <taxon>Xiphosura</taxon>
        <taxon>Limulidae</taxon>
        <taxon>Limulus</taxon>
    </lineage>
</organism>
<dbReference type="RefSeq" id="XP_022235234.1">
    <property type="nucleotide sequence ID" value="XM_022379526.1"/>
</dbReference>
<accession>A0ABM1RV31</accession>
<proteinExistence type="predicted"/>
<evidence type="ECO:0000259" key="1">
    <source>
        <dbReference type="Pfam" id="PF18479"/>
    </source>
</evidence>
<evidence type="ECO:0000313" key="4">
    <source>
        <dbReference type="RefSeq" id="XP_022235227.1"/>
    </source>
</evidence>
<evidence type="ECO:0000313" key="2">
    <source>
        <dbReference type="Proteomes" id="UP000694941"/>
    </source>
</evidence>